<evidence type="ECO:0000313" key="2">
    <source>
        <dbReference type="EMBL" id="PST36544.1"/>
    </source>
</evidence>
<proteinExistence type="predicted"/>
<feature type="domain" description="AAA-ATPase-like" evidence="1">
    <location>
        <begin position="7"/>
        <end position="232"/>
    </location>
</feature>
<dbReference type="Proteomes" id="UP000241048">
    <property type="component" value="Unassembled WGS sequence"/>
</dbReference>
<dbReference type="InterPro" id="IPR018631">
    <property type="entry name" value="AAA-ATPase-like_dom"/>
</dbReference>
<dbReference type="Pfam" id="PF09820">
    <property type="entry name" value="AAA-ATPase_like"/>
    <property type="match status" value="1"/>
</dbReference>
<comment type="caution">
    <text evidence="2">The sequence shown here is derived from an EMBL/GenBank/DDBJ whole genome shotgun (WGS) entry which is preliminary data.</text>
</comment>
<gene>
    <name evidence="2" type="ORF">C7U56_12230</name>
</gene>
<dbReference type="AlphaFoldDB" id="A0A2T3FMP0"/>
<protein>
    <recommendedName>
        <fullName evidence="1">AAA-ATPase-like domain-containing protein</fullName>
    </recommendedName>
</protein>
<organism evidence="2 3">
    <name type="scientific">Clostridium fessum</name>
    <dbReference type="NCBI Taxonomy" id="2126740"/>
    <lineage>
        <taxon>Bacteria</taxon>
        <taxon>Bacillati</taxon>
        <taxon>Bacillota</taxon>
        <taxon>Clostridia</taxon>
        <taxon>Eubacteriales</taxon>
        <taxon>Clostridiaceae</taxon>
        <taxon>Clostridium</taxon>
    </lineage>
</organism>
<keyword evidence="3" id="KW-1185">Reference proteome</keyword>
<evidence type="ECO:0000259" key="1">
    <source>
        <dbReference type="Pfam" id="PF09820"/>
    </source>
</evidence>
<sequence length="558" mass="64652">MTNLNIPVGVSDFSQIRENGYYYVDKTGLISELLKKSTANVTLITRPRRFGKTLAMSMLEHFFDIRHDNHSLFQDLEISHESAICQTWMNQRPTLFITFKDVDGITFDSAFDMLKFVISQICIEYSYLEQSDAVSDAYKEIFKRLKNQTASATDVKGSILILMKMMQAYYGKTVILLLDEYDVPVAKASSNGYYQEMLEIMKAMMSTSLKDNSSLCFAVVTGCLKIAKESIFTGTNNFVSDTITDSRLNEYFGFTQNDVNQILKESNTAEYSDEIKAWYDGYHFGCFDVYCPWDVMNYLRDLQHNLSMKPESYWKNTSDNAIIRSFIDYAGSSITMKLEKLLSGGYIFQKIEENLTYDYLHSSEDNLWSILYLTGYLTRVREMDIQETIPDGTTALMIPNREIKDIFESTIIKWFNESTKHWNRTELFHAVWDGNSDRMTDEMNKLLRKTISYHDYREDFYHAFLAGIFTGAGYVVESNKEHGEGRSDVIVYDSENGQLALFEVKYSSTLDQMKQSCQKALAQIDEKMYAKEFEDSYDKILCYGIAFFKKRCLVYLKD</sequence>
<dbReference type="PANTHER" id="PTHR34825:SF1">
    <property type="entry name" value="AAA-ATPASE-LIKE DOMAIN-CONTAINING PROTEIN"/>
    <property type="match status" value="1"/>
</dbReference>
<reference evidence="2 3" key="1">
    <citation type="submission" date="2018-03" db="EMBL/GenBank/DDBJ databases">
        <title>Lachnoclostridium SNUG30386 gen.nov., sp.nov., isolated from human faeces.</title>
        <authorList>
            <person name="Seo B."/>
            <person name="Jeon K."/>
            <person name="Ko G."/>
        </authorList>
    </citation>
    <scope>NUCLEOTIDE SEQUENCE [LARGE SCALE GENOMIC DNA]</scope>
    <source>
        <strain evidence="2 3">SNUG30386</strain>
    </source>
</reference>
<name>A0A2T3FMP0_9CLOT</name>
<dbReference type="InterPro" id="IPR027417">
    <property type="entry name" value="P-loop_NTPase"/>
</dbReference>
<accession>A0A2T3FMP0</accession>
<dbReference type="SUPFAM" id="SSF52540">
    <property type="entry name" value="P-loop containing nucleoside triphosphate hydrolases"/>
    <property type="match status" value="1"/>
</dbReference>
<dbReference type="PANTHER" id="PTHR34825">
    <property type="entry name" value="CONSERVED PROTEIN, WITH A WEAK D-GALACTARATE DEHYDRATASE/ALTRONATE HYDROLASE DOMAIN"/>
    <property type="match status" value="1"/>
</dbReference>
<dbReference type="InterPro" id="IPR012547">
    <property type="entry name" value="PDDEXK_9"/>
</dbReference>
<dbReference type="Pfam" id="PF08011">
    <property type="entry name" value="PDDEXK_9"/>
    <property type="match status" value="1"/>
</dbReference>
<evidence type="ECO:0000313" key="3">
    <source>
        <dbReference type="Proteomes" id="UP000241048"/>
    </source>
</evidence>
<dbReference type="EMBL" id="PYLO01000004">
    <property type="protein sequence ID" value="PST36544.1"/>
    <property type="molecule type" value="Genomic_DNA"/>
</dbReference>
<dbReference type="RefSeq" id="WP_107001443.1">
    <property type="nucleotide sequence ID" value="NZ_JAQCYE010000008.1"/>
</dbReference>